<protein>
    <recommendedName>
        <fullName evidence="5">Aminotransferase class I/classII large domain-containing protein</fullName>
    </recommendedName>
</protein>
<evidence type="ECO:0000256" key="1">
    <source>
        <dbReference type="ARBA" id="ARBA00001933"/>
    </source>
</evidence>
<dbReference type="InterPro" id="IPR015421">
    <property type="entry name" value="PyrdxlP-dep_Trfase_major"/>
</dbReference>
<feature type="domain" description="Aminotransferase class I/classII large" evidence="5">
    <location>
        <begin position="27"/>
        <end position="344"/>
    </location>
</feature>
<dbReference type="Pfam" id="PF00155">
    <property type="entry name" value="Aminotran_1_2"/>
    <property type="match status" value="1"/>
</dbReference>
<dbReference type="STRING" id="1802448.A2672_01765"/>
<evidence type="ECO:0000256" key="4">
    <source>
        <dbReference type="ARBA" id="ARBA00022898"/>
    </source>
</evidence>
<evidence type="ECO:0000259" key="5">
    <source>
        <dbReference type="Pfam" id="PF00155"/>
    </source>
</evidence>
<dbReference type="InterPro" id="IPR004839">
    <property type="entry name" value="Aminotransferase_I/II_large"/>
</dbReference>
<dbReference type="GO" id="GO:0008483">
    <property type="term" value="F:transaminase activity"/>
    <property type="evidence" value="ECO:0007669"/>
    <property type="project" value="UniProtKB-KW"/>
</dbReference>
<evidence type="ECO:0000313" key="6">
    <source>
        <dbReference type="EMBL" id="OHA65194.1"/>
    </source>
</evidence>
<evidence type="ECO:0000313" key="7">
    <source>
        <dbReference type="Proteomes" id="UP000178065"/>
    </source>
</evidence>
<keyword evidence="3" id="KW-0808">Transferase</keyword>
<name>A0A1G2QX38_9BACT</name>
<keyword evidence="4" id="KW-0663">Pyridoxal phosphate</keyword>
<dbReference type="Gene3D" id="3.90.1150.10">
    <property type="entry name" value="Aspartate Aminotransferase, domain 1"/>
    <property type="match status" value="1"/>
</dbReference>
<dbReference type="InterPro" id="IPR015424">
    <property type="entry name" value="PyrdxlP-dep_Trfase"/>
</dbReference>
<dbReference type="PANTHER" id="PTHR42885:SF2">
    <property type="entry name" value="HISTIDINOL-PHOSPHATE AMINOTRANSFERASE"/>
    <property type="match status" value="1"/>
</dbReference>
<dbReference type="SUPFAM" id="SSF53383">
    <property type="entry name" value="PLP-dependent transferases"/>
    <property type="match status" value="1"/>
</dbReference>
<dbReference type="InterPro" id="IPR015422">
    <property type="entry name" value="PyrdxlP-dep_Trfase_small"/>
</dbReference>
<proteinExistence type="predicted"/>
<comment type="caution">
    <text evidence="6">The sequence shown here is derived from an EMBL/GenBank/DDBJ whole genome shotgun (WGS) entry which is preliminary data.</text>
</comment>
<dbReference type="EMBL" id="MHTT01000015">
    <property type="protein sequence ID" value="OHA65194.1"/>
    <property type="molecule type" value="Genomic_DNA"/>
</dbReference>
<accession>A0A1G2QX38</accession>
<dbReference type="Proteomes" id="UP000178065">
    <property type="component" value="Unassembled WGS sequence"/>
</dbReference>
<dbReference type="GO" id="GO:0030170">
    <property type="term" value="F:pyridoxal phosphate binding"/>
    <property type="evidence" value="ECO:0007669"/>
    <property type="project" value="InterPro"/>
</dbReference>
<gene>
    <name evidence="6" type="ORF">A2672_01765</name>
</gene>
<dbReference type="CDD" id="cd00609">
    <property type="entry name" value="AAT_like"/>
    <property type="match status" value="1"/>
</dbReference>
<sequence length="354" mass="39815">MARVRDNIKAMTPYNPPLEGRSAKGYLLLDFNEMTIETSPKVRQALHDFVDSKRVQVYPEYGDLNEVIASYAGVKPEEILVVNGSDQGIDVVMRAFVEKGDRVIIPSPSFAMEYQSALVQGAEIIKPEYQGPSLSFPLEEVLGLLDSSPKLFVLCNPNNPTGGDISMEDVQRILKRAKEKDVVVLHDEAYFEFSGITAKDFIKEFDNLCITRTLSKQFGLASVRAGYVISQTQNIQEFMKIRGPYDVNMFAKTAIVAALADLPYFERYIAEVMREAKPKVEEFFRAKGVKFYPGVANFLLVEPKEPEKLIKNLQEQGILVRPREDPPGTVRISIGTLQDTERLILAYSRAMGWS</sequence>
<dbReference type="AlphaFoldDB" id="A0A1G2QX38"/>
<evidence type="ECO:0000256" key="3">
    <source>
        <dbReference type="ARBA" id="ARBA00022679"/>
    </source>
</evidence>
<reference evidence="6 7" key="1">
    <citation type="journal article" date="2016" name="Nat. Commun.">
        <title>Thousands of microbial genomes shed light on interconnected biogeochemical processes in an aquifer system.</title>
        <authorList>
            <person name="Anantharaman K."/>
            <person name="Brown C.T."/>
            <person name="Hug L.A."/>
            <person name="Sharon I."/>
            <person name="Castelle C.J."/>
            <person name="Probst A.J."/>
            <person name="Thomas B.C."/>
            <person name="Singh A."/>
            <person name="Wilkins M.J."/>
            <person name="Karaoz U."/>
            <person name="Brodie E.L."/>
            <person name="Williams K.H."/>
            <person name="Hubbard S.S."/>
            <person name="Banfield J.F."/>
        </authorList>
    </citation>
    <scope>NUCLEOTIDE SEQUENCE [LARGE SCALE GENOMIC DNA]</scope>
</reference>
<dbReference type="Gene3D" id="3.40.640.10">
    <property type="entry name" value="Type I PLP-dependent aspartate aminotransferase-like (Major domain)"/>
    <property type="match status" value="1"/>
</dbReference>
<organism evidence="6 7">
    <name type="scientific">Candidatus Wildermuthbacteria bacterium RIFCSPHIGHO2_01_FULL_49_22b</name>
    <dbReference type="NCBI Taxonomy" id="1802448"/>
    <lineage>
        <taxon>Bacteria</taxon>
        <taxon>Candidatus Wildermuthiibacteriota</taxon>
    </lineage>
</organism>
<dbReference type="PANTHER" id="PTHR42885">
    <property type="entry name" value="HISTIDINOL-PHOSPHATE AMINOTRANSFERASE-RELATED"/>
    <property type="match status" value="1"/>
</dbReference>
<comment type="cofactor">
    <cofactor evidence="1">
        <name>pyridoxal 5'-phosphate</name>
        <dbReference type="ChEBI" id="CHEBI:597326"/>
    </cofactor>
</comment>
<keyword evidence="2" id="KW-0032">Aminotransferase</keyword>
<evidence type="ECO:0000256" key="2">
    <source>
        <dbReference type="ARBA" id="ARBA00022576"/>
    </source>
</evidence>